<keyword evidence="3" id="KW-0862">Zinc</keyword>
<dbReference type="EMBL" id="RBNI01006704">
    <property type="protein sequence ID" value="RUP45837.1"/>
    <property type="molecule type" value="Genomic_DNA"/>
</dbReference>
<evidence type="ECO:0000256" key="3">
    <source>
        <dbReference type="ARBA" id="ARBA00022833"/>
    </source>
</evidence>
<dbReference type="AlphaFoldDB" id="A0A433D4Q3"/>
<evidence type="ECO:0000259" key="5">
    <source>
        <dbReference type="PROSITE" id="PS51792"/>
    </source>
</evidence>
<name>A0A433D4Q3_9FUNG</name>
<evidence type="ECO:0000313" key="7">
    <source>
        <dbReference type="Proteomes" id="UP000268093"/>
    </source>
</evidence>
<gene>
    <name evidence="6" type="ORF">BC936DRAFT_147677</name>
</gene>
<reference evidence="6 7" key="1">
    <citation type="journal article" date="2018" name="New Phytol.">
        <title>Phylogenomics of Endogonaceae and evolution of mycorrhizas within Mucoromycota.</title>
        <authorList>
            <person name="Chang Y."/>
            <person name="Desiro A."/>
            <person name="Na H."/>
            <person name="Sandor L."/>
            <person name="Lipzen A."/>
            <person name="Clum A."/>
            <person name="Barry K."/>
            <person name="Grigoriev I.V."/>
            <person name="Martin F.M."/>
            <person name="Stajich J.E."/>
            <person name="Smith M.E."/>
            <person name="Bonito G."/>
            <person name="Spatafora J.W."/>
        </authorList>
    </citation>
    <scope>NUCLEOTIDE SEQUENCE [LARGE SCALE GENOMIC DNA]</scope>
    <source>
        <strain evidence="6 7">GMNB39</strain>
    </source>
</reference>
<dbReference type="PANTHER" id="PTHR13848">
    <property type="entry name" value="PROTEIN YIPPEE-LIKE CG15309-RELATED"/>
    <property type="match status" value="1"/>
</dbReference>
<dbReference type="PROSITE" id="PS51792">
    <property type="entry name" value="YIPPEE"/>
    <property type="match status" value="1"/>
</dbReference>
<dbReference type="Proteomes" id="UP000268093">
    <property type="component" value="Unassembled WGS sequence"/>
</dbReference>
<evidence type="ECO:0000256" key="4">
    <source>
        <dbReference type="RuleBase" id="RU110713"/>
    </source>
</evidence>
<comment type="caution">
    <text evidence="6">The sequence shown here is derived from an EMBL/GenBank/DDBJ whole genome shotgun (WGS) entry which is preliminary data.</text>
</comment>
<dbReference type="InterPro" id="IPR039058">
    <property type="entry name" value="Yippee_fam"/>
</dbReference>
<dbReference type="Pfam" id="PF03226">
    <property type="entry name" value="Yippee-Mis18"/>
    <property type="match status" value="1"/>
</dbReference>
<sequence length="110" mass="12713">MGLTYRIYLSGNRIFGCGKCKTHLSTSEHIMSKDFHGKTGRAYLFEDVVNVTDGPQENREMRTGLHTVVDIHCCHCGFVVGWKYIKAFADREKYKEGKYILEKMLFQEVV</sequence>
<feature type="domain" description="Yippee" evidence="5">
    <location>
        <begin position="13"/>
        <end position="110"/>
    </location>
</feature>
<evidence type="ECO:0000313" key="6">
    <source>
        <dbReference type="EMBL" id="RUP45837.1"/>
    </source>
</evidence>
<organism evidence="6 7">
    <name type="scientific">Jimgerdemannia flammicorona</name>
    <dbReference type="NCBI Taxonomy" id="994334"/>
    <lineage>
        <taxon>Eukaryota</taxon>
        <taxon>Fungi</taxon>
        <taxon>Fungi incertae sedis</taxon>
        <taxon>Mucoromycota</taxon>
        <taxon>Mucoromycotina</taxon>
        <taxon>Endogonomycetes</taxon>
        <taxon>Endogonales</taxon>
        <taxon>Endogonaceae</taxon>
        <taxon>Jimgerdemannia</taxon>
    </lineage>
</organism>
<comment type="similarity">
    <text evidence="1 4">Belongs to the yippee family.</text>
</comment>
<evidence type="ECO:0000256" key="2">
    <source>
        <dbReference type="ARBA" id="ARBA00022723"/>
    </source>
</evidence>
<keyword evidence="7" id="KW-1185">Reference proteome</keyword>
<proteinExistence type="inferred from homology"/>
<evidence type="ECO:0000256" key="1">
    <source>
        <dbReference type="ARBA" id="ARBA00005613"/>
    </source>
</evidence>
<keyword evidence="2" id="KW-0479">Metal-binding</keyword>
<dbReference type="InterPro" id="IPR004910">
    <property type="entry name" value="Yippee/Mis18/Cereblon"/>
</dbReference>
<dbReference type="GO" id="GO:0046872">
    <property type="term" value="F:metal ion binding"/>
    <property type="evidence" value="ECO:0007669"/>
    <property type="project" value="UniProtKB-KW"/>
</dbReference>
<dbReference type="InterPro" id="IPR034751">
    <property type="entry name" value="Yippee"/>
</dbReference>
<accession>A0A433D4Q3</accession>
<protein>
    <recommendedName>
        <fullName evidence="4">Protein yippee-like</fullName>
    </recommendedName>
</protein>
<dbReference type="OrthoDB" id="6407410at2759"/>